<evidence type="ECO:0000313" key="1">
    <source>
        <dbReference type="EMBL" id="KAH0534737.1"/>
    </source>
</evidence>
<dbReference type="EMBL" id="JAHXZJ010002982">
    <property type="protein sequence ID" value="KAH0534737.1"/>
    <property type="molecule type" value="Genomic_DNA"/>
</dbReference>
<reference evidence="1 2" key="1">
    <citation type="journal article" date="2021" name="J. Hered.">
        <title>A chromosome-level genome assembly of the parasitoid wasp, Cotesia glomerata (Hymenoptera: Braconidae).</title>
        <authorList>
            <person name="Pinto B.J."/>
            <person name="Weis J.J."/>
            <person name="Gamble T."/>
            <person name="Ode P.J."/>
            <person name="Paul R."/>
            <person name="Zaspel J.M."/>
        </authorList>
    </citation>
    <scope>NUCLEOTIDE SEQUENCE [LARGE SCALE GENOMIC DNA]</scope>
    <source>
        <strain evidence="1">CgM1</strain>
    </source>
</reference>
<dbReference type="Proteomes" id="UP000826195">
    <property type="component" value="Unassembled WGS sequence"/>
</dbReference>
<proteinExistence type="predicted"/>
<comment type="caution">
    <text evidence="1">The sequence shown here is derived from an EMBL/GenBank/DDBJ whole genome shotgun (WGS) entry which is preliminary data.</text>
</comment>
<keyword evidence="2" id="KW-1185">Reference proteome</keyword>
<dbReference type="AlphaFoldDB" id="A0AAV7HW73"/>
<gene>
    <name evidence="1" type="ORF">KQX54_007596</name>
</gene>
<evidence type="ECO:0000313" key="2">
    <source>
        <dbReference type="Proteomes" id="UP000826195"/>
    </source>
</evidence>
<feature type="non-terminal residue" evidence="1">
    <location>
        <position position="82"/>
    </location>
</feature>
<accession>A0AAV7HW73</accession>
<name>A0AAV7HW73_COTGL</name>
<protein>
    <submittedName>
        <fullName evidence="1">Uncharacterized protein</fullName>
    </submittedName>
</protein>
<organism evidence="1 2">
    <name type="scientific">Cotesia glomerata</name>
    <name type="common">Lepidopteran parasitic wasp</name>
    <name type="synonym">Apanteles glomeratus</name>
    <dbReference type="NCBI Taxonomy" id="32391"/>
    <lineage>
        <taxon>Eukaryota</taxon>
        <taxon>Metazoa</taxon>
        <taxon>Ecdysozoa</taxon>
        <taxon>Arthropoda</taxon>
        <taxon>Hexapoda</taxon>
        <taxon>Insecta</taxon>
        <taxon>Pterygota</taxon>
        <taxon>Neoptera</taxon>
        <taxon>Endopterygota</taxon>
        <taxon>Hymenoptera</taxon>
        <taxon>Apocrita</taxon>
        <taxon>Ichneumonoidea</taxon>
        <taxon>Braconidae</taxon>
        <taxon>Microgastrinae</taxon>
        <taxon>Cotesia</taxon>
    </lineage>
</organism>
<sequence length="82" mass="9579">MATLRVHRGSPVFPPIPSPSEICRYFVFFRWNHGCNQKPNHRRYTMATLGVAPWKHRGTTKRSRWLNGTKPLWIHEGPTVVI</sequence>